<dbReference type="Proteomes" id="UP000516422">
    <property type="component" value="Chromosome"/>
</dbReference>
<sequence length="121" mass="13018">MNTASMQLAATSGLMSLVLFVVAVGLLALLAGGFWLTSRVKSREPARPRPEEQPKLPPEGAVHEIRENRDYQEVPKTPKGGRPLTPYELSNMDSKTSEDQKRPRWSSGSSGSFGGGGLGAH</sequence>
<name>A0A7H1QA57_9ACTN</name>
<dbReference type="Pfam" id="PF20087">
    <property type="entry name" value="DUF6479"/>
    <property type="match status" value="1"/>
</dbReference>
<feature type="compositionally biased region" description="Basic and acidic residues" evidence="1">
    <location>
        <begin position="61"/>
        <end position="73"/>
    </location>
</feature>
<evidence type="ECO:0000313" key="3">
    <source>
        <dbReference type="EMBL" id="QNT97187.1"/>
    </source>
</evidence>
<evidence type="ECO:0008006" key="5">
    <source>
        <dbReference type="Google" id="ProtNLM"/>
    </source>
</evidence>
<feature type="compositionally biased region" description="Gly residues" evidence="1">
    <location>
        <begin position="111"/>
        <end position="121"/>
    </location>
</feature>
<feature type="transmembrane region" description="Helical" evidence="2">
    <location>
        <begin position="12"/>
        <end position="37"/>
    </location>
</feature>
<keyword evidence="2" id="KW-0812">Transmembrane</keyword>
<evidence type="ECO:0000313" key="4">
    <source>
        <dbReference type="Proteomes" id="UP000516422"/>
    </source>
</evidence>
<dbReference type="RefSeq" id="WP_172427387.1">
    <property type="nucleotide sequence ID" value="NZ_CP051006.1"/>
</dbReference>
<evidence type="ECO:0000256" key="1">
    <source>
        <dbReference type="SAM" id="MobiDB-lite"/>
    </source>
</evidence>
<gene>
    <name evidence="3" type="ORF">HEP81_06953</name>
</gene>
<protein>
    <recommendedName>
        <fullName evidence="5">Secreted protein</fullName>
    </recommendedName>
</protein>
<dbReference type="KEGG" id="sgf:HEP81_06953"/>
<feature type="region of interest" description="Disordered" evidence="1">
    <location>
        <begin position="41"/>
        <end position="121"/>
    </location>
</feature>
<dbReference type="AlphaFoldDB" id="A0A7H1QA57"/>
<dbReference type="InterPro" id="IPR045513">
    <property type="entry name" value="DUF6479"/>
</dbReference>
<proteinExistence type="predicted"/>
<accession>A0A7H1QA57</accession>
<keyword evidence="2" id="KW-1133">Transmembrane helix</keyword>
<feature type="compositionally biased region" description="Basic and acidic residues" evidence="1">
    <location>
        <begin position="41"/>
        <end position="54"/>
    </location>
</feature>
<dbReference type="EMBL" id="CP051006">
    <property type="protein sequence ID" value="QNT97187.1"/>
    <property type="molecule type" value="Genomic_DNA"/>
</dbReference>
<organism evidence="3 4">
    <name type="scientific">Streptomyces griseofuscus</name>
    <dbReference type="NCBI Taxonomy" id="146922"/>
    <lineage>
        <taxon>Bacteria</taxon>
        <taxon>Bacillati</taxon>
        <taxon>Actinomycetota</taxon>
        <taxon>Actinomycetes</taxon>
        <taxon>Kitasatosporales</taxon>
        <taxon>Streptomycetaceae</taxon>
        <taxon>Streptomyces</taxon>
    </lineage>
</organism>
<reference evidence="3 4" key="1">
    <citation type="submission" date="2020-04" db="EMBL/GenBank/DDBJ databases">
        <title>Characterization and engineering of Streptomyces griseofuscus DSM40191 as a potential heterologous host for expression of BGCs.</title>
        <authorList>
            <person name="Gren T."/>
            <person name="Whitford C.M."/>
            <person name="Mohite O.S."/>
            <person name="Joergensen T.S."/>
            <person name="Nielsen J.B."/>
            <person name="Lee S.Y."/>
            <person name="Weber T."/>
        </authorList>
    </citation>
    <scope>NUCLEOTIDE SEQUENCE [LARGE SCALE GENOMIC DNA]</scope>
    <source>
        <strain evidence="3 4">DSM 40191</strain>
    </source>
</reference>
<dbReference type="GeneID" id="91466465"/>
<keyword evidence="2" id="KW-0472">Membrane</keyword>
<evidence type="ECO:0000256" key="2">
    <source>
        <dbReference type="SAM" id="Phobius"/>
    </source>
</evidence>